<feature type="domain" description="Schlafen AlbA-2" evidence="1">
    <location>
        <begin position="23"/>
        <end position="144"/>
    </location>
</feature>
<gene>
    <name evidence="2" type="ORF">KR50_03580</name>
</gene>
<reference evidence="2 3" key="1">
    <citation type="submission" date="2015-01" db="EMBL/GenBank/DDBJ databases">
        <title>Jeotgalibacillus campisalis genome sequencing.</title>
        <authorList>
            <person name="Goh K.M."/>
            <person name="Chan K.-G."/>
            <person name="Yaakop A.S."/>
            <person name="Ee R."/>
            <person name="Gan H.M."/>
            <person name="Chan C.S."/>
        </authorList>
    </citation>
    <scope>NUCLEOTIDE SEQUENCE [LARGE SCALE GENOMIC DNA]</scope>
    <source>
        <strain evidence="2 3">SF-57</strain>
    </source>
</reference>
<dbReference type="AlphaFoldDB" id="A0A0C2SGI8"/>
<evidence type="ECO:0000313" key="2">
    <source>
        <dbReference type="EMBL" id="KIL53029.1"/>
    </source>
</evidence>
<name>A0A0C2SGI8_9BACL</name>
<dbReference type="RefSeq" id="WP_041054008.1">
    <property type="nucleotide sequence ID" value="NZ_JXRR01000001.1"/>
</dbReference>
<evidence type="ECO:0000313" key="3">
    <source>
        <dbReference type="Proteomes" id="UP000031972"/>
    </source>
</evidence>
<dbReference type="Pfam" id="PF04326">
    <property type="entry name" value="SLFN_AlbA_2"/>
    <property type="match status" value="1"/>
</dbReference>
<dbReference type="Proteomes" id="UP000031972">
    <property type="component" value="Unassembled WGS sequence"/>
</dbReference>
<dbReference type="OrthoDB" id="34589at2"/>
<sequence length="148" mass="16473">MKTIPEIMKLIKQLDTHVADDFEGQDLDFKQWSTRALEDNLNKMIHYSVCLTNGGGGCVVFGVADKVKGYDKTILGVPKNLDLEMLKKTVYAETVPPILPQFEEVRVRYGTGMLLIMTVQPSEYIHSTADGKAVQRSGKECLPLPDEG</sequence>
<evidence type="ECO:0000259" key="1">
    <source>
        <dbReference type="Pfam" id="PF04326"/>
    </source>
</evidence>
<proteinExistence type="predicted"/>
<dbReference type="PATRIC" id="fig|220754.4.peg.366"/>
<keyword evidence="3" id="KW-1185">Reference proteome</keyword>
<dbReference type="InterPro" id="IPR038461">
    <property type="entry name" value="Schlafen_AlbA_2_dom_sf"/>
</dbReference>
<dbReference type="InterPro" id="IPR007421">
    <property type="entry name" value="Schlafen_AlbA_2_dom"/>
</dbReference>
<protein>
    <recommendedName>
        <fullName evidence="1">Schlafen AlbA-2 domain-containing protein</fullName>
    </recommendedName>
</protein>
<dbReference type="EMBL" id="JXRR01000001">
    <property type="protein sequence ID" value="KIL53029.1"/>
    <property type="molecule type" value="Genomic_DNA"/>
</dbReference>
<accession>A0A0C2SGI8</accession>
<dbReference type="Gene3D" id="3.30.950.30">
    <property type="entry name" value="Schlafen, AAA domain"/>
    <property type="match status" value="1"/>
</dbReference>
<comment type="caution">
    <text evidence="2">The sequence shown here is derived from an EMBL/GenBank/DDBJ whole genome shotgun (WGS) entry which is preliminary data.</text>
</comment>
<organism evidence="2 3">
    <name type="scientific">Jeotgalibacillus campisalis</name>
    <dbReference type="NCBI Taxonomy" id="220754"/>
    <lineage>
        <taxon>Bacteria</taxon>
        <taxon>Bacillati</taxon>
        <taxon>Bacillota</taxon>
        <taxon>Bacilli</taxon>
        <taxon>Bacillales</taxon>
        <taxon>Caryophanaceae</taxon>
        <taxon>Jeotgalibacillus</taxon>
    </lineage>
</organism>